<dbReference type="Proteomes" id="UP000294017">
    <property type="component" value="Unassembled WGS sequence"/>
</dbReference>
<reference evidence="7" key="9">
    <citation type="journal article" date="2021" name="Front Med (Lausanne)">
        <title>The Prevalence and Determinants of Fusidic Acid Resistance Among Methicillin-Resistant Staphylococcus aureus Clinical Isolates in China.</title>
        <authorList>
            <person name="Zhao H."/>
            <person name="Wang X."/>
            <person name="Wang B."/>
            <person name="Xu Y."/>
            <person name="Rao L."/>
            <person name="Wan B."/>
            <person name="Guo Y."/>
            <person name="Wu X."/>
            <person name="Yu J."/>
            <person name="Chen L."/>
            <person name="Li M."/>
            <person name="Yu F."/>
        </authorList>
    </citation>
    <scope>NUCLEOTIDE SEQUENCE</scope>
    <source>
        <strain evidence="7">NC-4</strain>
    </source>
</reference>
<keyword evidence="1" id="KW-0812">Transmembrane</keyword>
<dbReference type="EMBL" id="CP023391">
    <property type="protein sequence ID" value="ATC70348.1"/>
    <property type="molecule type" value="Genomic_DNA"/>
</dbReference>
<dbReference type="EMBL" id="WPXC01000017">
    <property type="protein sequence ID" value="MVM10946.1"/>
    <property type="molecule type" value="Genomic_DNA"/>
</dbReference>
<evidence type="ECO:0000313" key="11">
    <source>
        <dbReference type="EMBL" id="RZI07632.1"/>
    </source>
</evidence>
<evidence type="ECO:0000313" key="10">
    <source>
        <dbReference type="EMBL" id="NDP56408.1"/>
    </source>
</evidence>
<dbReference type="EMBL" id="LFVP01000005">
    <property type="protein sequence ID" value="KSA79953.1"/>
    <property type="molecule type" value="Genomic_DNA"/>
</dbReference>
<feature type="transmembrane region" description="Helical" evidence="1">
    <location>
        <begin position="55"/>
        <end position="80"/>
    </location>
</feature>
<reference evidence="12 14" key="5">
    <citation type="submission" date="2018-06" db="EMBL/GenBank/DDBJ databases">
        <authorList>
            <consortium name="Pathogen Informatics"/>
            <person name="Doyle S."/>
        </authorList>
    </citation>
    <scope>NUCLEOTIDE SEQUENCE [LARGE SCALE GENOMIC DNA]</scope>
    <source>
        <strain evidence="12 14">NCTC10702</strain>
    </source>
</reference>
<reference evidence="6" key="2">
    <citation type="submission" date="2015-06" db="EMBL/GenBank/DDBJ databases">
        <authorList>
            <person name="Diene S.M."/>
            <person name="Von Dach E."/>
            <person name="Fankhauser C."/>
            <person name="Schrenzel J."/>
            <person name="Harbarth S."/>
            <person name="Francois P."/>
        </authorList>
    </citation>
    <scope>NUCLEOTIDE SEQUENCE</scope>
    <source>
        <strain evidence="6">MRSA_S26</strain>
    </source>
</reference>
<dbReference type="InterPro" id="IPR025273">
    <property type="entry name" value="DUF4064"/>
</dbReference>
<evidence type="ECO:0000313" key="8">
    <source>
        <dbReference type="EMBL" id="MVK35646.1"/>
    </source>
</evidence>
<evidence type="ECO:0000259" key="2">
    <source>
        <dbReference type="Pfam" id="PF13273"/>
    </source>
</evidence>
<evidence type="ECO:0000313" key="16">
    <source>
        <dbReference type="Proteomes" id="UP000466646"/>
    </source>
</evidence>
<keyword evidence="1" id="KW-1133">Transmembrane helix</keyword>
<evidence type="ECO:0000313" key="5">
    <source>
        <dbReference type="EMBL" id="KMR58094.1"/>
    </source>
</evidence>
<dbReference type="RefSeq" id="WP_000415675.1">
    <property type="nucleotide sequence ID" value="NZ_AP014921.1"/>
</dbReference>
<evidence type="ECO:0000313" key="7">
    <source>
        <dbReference type="EMBL" id="MCE3362246.1"/>
    </source>
</evidence>
<dbReference type="Proteomes" id="UP000254116">
    <property type="component" value="Unassembled WGS sequence"/>
</dbReference>
<sequence length="132" mass="13903">MEKSIKIMTIIGIVVQGLATVFSLLLMVLAASGVMTTDVSTTVNGEVDPVDAETAAAIFTVLFLSLFIFGIISIILGAIGMFKASKNKKMSGILLIIGAVISGNIITFALWLISGIKLLTNNKPKDEISDLS</sequence>
<proteinExistence type="predicted"/>
<feature type="domain" description="DUF4064" evidence="2">
    <location>
        <begin position="1"/>
        <end position="103"/>
    </location>
</feature>
<reference evidence="4" key="1">
    <citation type="journal article" date="2015" name="J. Infect. Dis.">
        <title>Parallel Epidemics of Community-Associated Methicillin-Resistant Staphylococcus aureus USA300 Infection in North and South America.</title>
        <authorList>
            <person name="Planet P.J."/>
            <person name="Diaz L."/>
            <person name="Kolokotronis S.O."/>
            <person name="Narechania A."/>
            <person name="Reyes J."/>
            <person name="Xing G."/>
            <person name="Rincon S."/>
            <person name="Smith H."/>
            <person name="Panesso D."/>
            <person name="Ryan C."/>
            <person name="Smith D.P."/>
            <person name="Guzman M."/>
            <person name="Zurita J."/>
            <person name="Sebra R."/>
            <person name="Deikus G."/>
            <person name="Nolan R.L."/>
            <person name="Tenover F.C."/>
            <person name="Weinstock G.M."/>
            <person name="Robinson D.A."/>
            <person name="Arias C.A."/>
        </authorList>
    </citation>
    <scope>NUCLEOTIDE SEQUENCE</scope>
    <source>
        <strain evidence="4">CA15</strain>
        <strain evidence="5">M121</strain>
    </source>
</reference>
<reference evidence="7" key="10">
    <citation type="submission" date="2023-08" db="EMBL/GenBank/DDBJ databases">
        <authorList>
            <person name="Zhao H."/>
            <person name="Wang X."/>
        </authorList>
    </citation>
    <scope>NUCLEOTIDE SEQUENCE</scope>
    <source>
        <strain evidence="7">NC-4</strain>
    </source>
</reference>
<name>A0A0D6GE21_STAAU</name>
<dbReference type="EMBL" id="LALJ01000016">
    <property type="protein sequence ID" value="KMR36387.1"/>
    <property type="molecule type" value="Genomic_DNA"/>
</dbReference>
<accession>A0A1E8WSN7</accession>
<dbReference type="OMA" id="ASHHVEN"/>
<evidence type="ECO:0000313" key="4">
    <source>
        <dbReference type="EMBL" id="KMR36387.1"/>
    </source>
</evidence>
<reference evidence="11 15" key="6">
    <citation type="submission" date="2018-11" db="EMBL/GenBank/DDBJ databases">
        <title>Genomic profiling of Staphylococcus species from a Poultry farm system in KwaZulu-Natal, South Africa.</title>
        <authorList>
            <person name="Amoako D.G."/>
            <person name="Somboro A.M."/>
            <person name="Abia A.L.K."/>
            <person name="Bester L.A."/>
            <person name="Essack S.Y."/>
        </authorList>
    </citation>
    <scope>NUCLEOTIDE SEQUENCE [LARGE SCALE GENOMIC DNA]</scope>
    <source>
        <strain evidence="11 15">SA12</strain>
    </source>
</reference>
<dbReference type="Proteomes" id="UP000471199">
    <property type="component" value="Unassembled WGS sequence"/>
</dbReference>
<dbReference type="EMBL" id="JAAFLG010000014">
    <property type="protein sequence ID" value="NDP56408.1"/>
    <property type="molecule type" value="Genomic_DNA"/>
</dbReference>
<protein>
    <submittedName>
        <fullName evidence="3">DUF4064 domain-containing protein</fullName>
    </submittedName>
    <submittedName>
        <fullName evidence="4">Membrane protein</fullName>
    </submittedName>
</protein>
<dbReference type="EMBL" id="JAIUEN010000053">
    <property type="protein sequence ID" value="MCE3362246.1"/>
    <property type="molecule type" value="Genomic_DNA"/>
</dbReference>
<reference evidence="17 18" key="7">
    <citation type="submission" date="2019-11" db="EMBL/GenBank/DDBJ databases">
        <title>Implementation of targeted gown and glove precautions to prevent Staphylococcus aureus acquisition in community-based nursing homes.</title>
        <authorList>
            <person name="Stine O.C."/>
        </authorList>
    </citation>
    <scope>NUCLEOTIDE SEQUENCE [LARGE SCALE GENOMIC DNA]</scope>
    <source>
        <strain evidence="9 18">S_1081.LBCF.DN</strain>
        <strain evidence="8 17">S_2062.LAUP.DI</strain>
    </source>
</reference>
<gene>
    <name evidence="6" type="ORF">ACR79_09460</name>
    <name evidence="3" type="ORF">CNH36_01380</name>
    <name evidence="11" type="ORF">EIH03_05310</name>
    <name evidence="5" type="ORF">EP54_03035</name>
    <name evidence="4" type="ORF">EQ90_08860</name>
    <name evidence="8" type="ORF">GO814_10900</name>
    <name evidence="9" type="ORF">GO942_09600</name>
    <name evidence="10" type="ORF">GZ130_07330</name>
    <name evidence="7" type="ORF">LB359_07780</name>
    <name evidence="12" type="ORF">NCTC10702_00539</name>
</gene>
<evidence type="ECO:0000256" key="1">
    <source>
        <dbReference type="SAM" id="Phobius"/>
    </source>
</evidence>
<reference evidence="6" key="3">
    <citation type="journal article" date="2016" name="J. Infect. Dis.">
        <title>Comparative Genomics of Community-Associated Methicillin-Resistant Staphylococcus aureus Shows the Emergence of Clone ST8-USA300 in Geneva, Switzerland.</title>
        <authorList>
            <person name="Von Dach E."/>
            <person name="Diene S.M."/>
            <person name="Fankhauser C."/>
            <person name="Schrenzel J."/>
            <person name="Harbarth S."/>
            <person name="Francois P."/>
        </authorList>
    </citation>
    <scope>NUCLEOTIDE SEQUENCE</scope>
    <source>
        <strain evidence="6">MRSA_S26</strain>
    </source>
</reference>
<accession>A0A0D6GE21</accession>
<evidence type="ECO:0000313" key="9">
    <source>
        <dbReference type="EMBL" id="MVM10946.1"/>
    </source>
</evidence>
<evidence type="ECO:0000313" key="6">
    <source>
        <dbReference type="EMBL" id="KSA79953.1"/>
    </source>
</evidence>
<organism evidence="4">
    <name type="scientific">Staphylococcus aureus</name>
    <dbReference type="NCBI Taxonomy" id="1280"/>
    <lineage>
        <taxon>Bacteria</taxon>
        <taxon>Bacillati</taxon>
        <taxon>Bacillota</taxon>
        <taxon>Bacilli</taxon>
        <taxon>Bacillales</taxon>
        <taxon>Staphylococcaceae</taxon>
        <taxon>Staphylococcus</taxon>
    </lineage>
</organism>
<dbReference type="EMBL" id="UHBY01000003">
    <property type="protein sequence ID" value="SUL31369.1"/>
    <property type="molecule type" value="Genomic_DNA"/>
</dbReference>
<evidence type="ECO:0000313" key="12">
    <source>
        <dbReference type="EMBL" id="SUL31369.1"/>
    </source>
</evidence>
<dbReference type="Proteomes" id="UP000052129">
    <property type="component" value="Unassembled WGS sequence"/>
</dbReference>
<evidence type="ECO:0000313" key="15">
    <source>
        <dbReference type="Proteomes" id="UP000294017"/>
    </source>
</evidence>
<feature type="transmembrane region" description="Helical" evidence="1">
    <location>
        <begin position="92"/>
        <end position="113"/>
    </location>
</feature>
<dbReference type="Pfam" id="PF13273">
    <property type="entry name" value="DUF4064"/>
    <property type="match status" value="1"/>
</dbReference>
<dbReference type="EMBL" id="WPTS01000035">
    <property type="protein sequence ID" value="MVK35646.1"/>
    <property type="molecule type" value="Genomic_DNA"/>
</dbReference>
<dbReference type="EMBL" id="RQTF01000078">
    <property type="protein sequence ID" value="RZI07632.1"/>
    <property type="molecule type" value="Genomic_DNA"/>
</dbReference>
<evidence type="ECO:0000313" key="13">
    <source>
        <dbReference type="Proteomes" id="UP000217245"/>
    </source>
</evidence>
<dbReference type="AlphaFoldDB" id="A0A0D6GE21"/>
<evidence type="ECO:0000313" key="3">
    <source>
        <dbReference type="EMBL" id="ATC70348.1"/>
    </source>
</evidence>
<evidence type="ECO:0000313" key="18">
    <source>
        <dbReference type="Proteomes" id="UP000478867"/>
    </source>
</evidence>
<dbReference type="Proteomes" id="UP000478867">
    <property type="component" value="Unassembled WGS sequence"/>
</dbReference>
<dbReference type="EMBL" id="LALQ01000009">
    <property type="protein sequence ID" value="KMR58094.1"/>
    <property type="molecule type" value="Genomic_DNA"/>
</dbReference>
<keyword evidence="1" id="KW-0472">Membrane</keyword>
<reference evidence="10 16" key="8">
    <citation type="submission" date="2020-01" db="EMBL/GenBank/DDBJ databases">
        <title>Analysis of Virulence and Antimicrobial Resistance Gene Carriage in Staphylococcus aureus Infections in Equids Using Whole Genome Sequencing.</title>
        <authorList>
            <person name="Little S.V."/>
            <person name="Hillhouse A.E."/>
            <person name="Cohen N.D."/>
            <person name="Lawhon S.D."/>
            <person name="Bryan L.K."/>
        </authorList>
    </citation>
    <scope>NUCLEOTIDE SEQUENCE [LARGE SCALE GENOMIC DNA]</scope>
    <source>
        <strain evidence="10 16">61-017</strain>
    </source>
</reference>
<dbReference type="Proteomes" id="UP001200271">
    <property type="component" value="Unassembled WGS sequence"/>
</dbReference>
<dbReference type="Proteomes" id="UP000466646">
    <property type="component" value="Unassembled WGS sequence"/>
</dbReference>
<reference evidence="3 13" key="4">
    <citation type="submission" date="2017-09" db="EMBL/GenBank/DDBJ databases">
        <title>A single nucleotide polymorphism in the Staphylococcus aureus virulence regulator SaeR abolishes pathogenesis.</title>
        <authorList>
            <person name="Copin R.J."/>
            <person name="Sause W."/>
            <person name="Shopsin B."/>
            <person name="Torres V.J."/>
        </authorList>
    </citation>
    <scope>NUCLEOTIDE SEQUENCE [LARGE SCALE GENOMIC DNA]</scope>
    <source>
        <strain evidence="13">Newman</strain>
        <strain evidence="3">Newman_D2C</strain>
    </source>
</reference>
<evidence type="ECO:0000313" key="17">
    <source>
        <dbReference type="Proteomes" id="UP000471199"/>
    </source>
</evidence>
<dbReference type="Proteomes" id="UP000217245">
    <property type="component" value="Chromosome"/>
</dbReference>
<evidence type="ECO:0000313" key="14">
    <source>
        <dbReference type="Proteomes" id="UP000254116"/>
    </source>
</evidence>
<dbReference type="SMR" id="A0A0D6GE21"/>
<feature type="transmembrane region" description="Helical" evidence="1">
    <location>
        <begin position="7"/>
        <end position="35"/>
    </location>
</feature>